<dbReference type="NCBIfam" id="TIGR00254">
    <property type="entry name" value="GGDEF"/>
    <property type="match status" value="1"/>
</dbReference>
<evidence type="ECO:0000259" key="2">
    <source>
        <dbReference type="SMART" id="SM00267"/>
    </source>
</evidence>
<organism evidence="3 4">
    <name type="scientific">Motilimonas pumila</name>
    <dbReference type="NCBI Taxonomy" id="2303987"/>
    <lineage>
        <taxon>Bacteria</taxon>
        <taxon>Pseudomonadati</taxon>
        <taxon>Pseudomonadota</taxon>
        <taxon>Gammaproteobacteria</taxon>
        <taxon>Alteromonadales</taxon>
        <taxon>Alteromonadales genera incertae sedis</taxon>
        <taxon>Motilimonas</taxon>
    </lineage>
</organism>
<dbReference type="Proteomes" id="UP000283255">
    <property type="component" value="Unassembled WGS sequence"/>
</dbReference>
<dbReference type="InterPro" id="IPR029787">
    <property type="entry name" value="Nucleotide_cyclase"/>
</dbReference>
<name>A0A418YFL7_9GAMM</name>
<dbReference type="InterPro" id="IPR043128">
    <property type="entry name" value="Rev_trsase/Diguanyl_cyclase"/>
</dbReference>
<evidence type="ECO:0000256" key="1">
    <source>
        <dbReference type="SAM" id="Phobius"/>
    </source>
</evidence>
<dbReference type="OrthoDB" id="5496380at2"/>
<dbReference type="AlphaFoldDB" id="A0A418YFL7"/>
<feature type="domain" description="GGDEF" evidence="2">
    <location>
        <begin position="78"/>
        <end position="263"/>
    </location>
</feature>
<evidence type="ECO:0000313" key="4">
    <source>
        <dbReference type="Proteomes" id="UP000283255"/>
    </source>
</evidence>
<dbReference type="RefSeq" id="WP_119910412.1">
    <property type="nucleotide sequence ID" value="NZ_QZCH01000009.1"/>
</dbReference>
<dbReference type="InterPro" id="IPR000160">
    <property type="entry name" value="GGDEF_dom"/>
</dbReference>
<sequence length="304" mass="34746">MLKGLLTKVLVFGVICGLSSAHGAQERTASLAGQLASTEQHLGSVWLFIIAWLLCFIIFLLRRIKSLKHEVRRLIDTISKQQKKLTNLTQINSHTRLYKFRYGEQRINDEVAYCLRQNASDQGPIKDEVILFYIILDKSEQLREGYGKHRYMLCQQQFATLLQASFRHTDIISHWQDEEFVVLTRGLKRQQACHLAQRLQHGIQDYSFDCDKGPSLHLTCSQAYIPFPLSLPAEEFDWQQLLLLAKSLAISISYQQAGHWFGLTTATLPTGLSQYQQVLTAISEKQLDYDTSLSTIATIDILLD</sequence>
<dbReference type="SMART" id="SM00267">
    <property type="entry name" value="GGDEF"/>
    <property type="match status" value="1"/>
</dbReference>
<evidence type="ECO:0000313" key="3">
    <source>
        <dbReference type="EMBL" id="RJG48186.1"/>
    </source>
</evidence>
<keyword evidence="4" id="KW-1185">Reference proteome</keyword>
<proteinExistence type="predicted"/>
<gene>
    <name evidence="3" type="ORF">D1Z90_08960</name>
</gene>
<keyword evidence="1" id="KW-0812">Transmembrane</keyword>
<comment type="caution">
    <text evidence="3">The sequence shown here is derived from an EMBL/GenBank/DDBJ whole genome shotgun (WGS) entry which is preliminary data.</text>
</comment>
<feature type="transmembrane region" description="Helical" evidence="1">
    <location>
        <begin position="45"/>
        <end position="64"/>
    </location>
</feature>
<dbReference type="EMBL" id="QZCH01000009">
    <property type="protein sequence ID" value="RJG48186.1"/>
    <property type="molecule type" value="Genomic_DNA"/>
</dbReference>
<reference evidence="3 4" key="1">
    <citation type="submission" date="2018-09" db="EMBL/GenBank/DDBJ databases">
        <authorList>
            <person name="Wang F."/>
        </authorList>
    </citation>
    <scope>NUCLEOTIDE SEQUENCE [LARGE SCALE GENOMIC DNA]</scope>
    <source>
        <strain evidence="3 4">PLHSC7-2</strain>
    </source>
</reference>
<dbReference type="Gene3D" id="3.30.70.270">
    <property type="match status" value="1"/>
</dbReference>
<keyword evidence="1" id="KW-0472">Membrane</keyword>
<reference evidence="3 4" key="2">
    <citation type="submission" date="2019-01" db="EMBL/GenBank/DDBJ databases">
        <title>Motilimonas pumilus sp. nov., isolated from the gut of sea cucumber (Apostichopus japonicus).</title>
        <authorList>
            <person name="Wang F.-Q."/>
            <person name="Ren L.-H."/>
            <person name="Lin Y.-W."/>
            <person name="Sun G.-H."/>
            <person name="Du Z.-J."/>
            <person name="Zhao J.-X."/>
            <person name="Liu X.-J."/>
            <person name="Liu L.-J."/>
        </authorList>
    </citation>
    <scope>NUCLEOTIDE SEQUENCE [LARGE SCALE GENOMIC DNA]</scope>
    <source>
        <strain evidence="3 4">PLHSC7-2</strain>
    </source>
</reference>
<dbReference type="Pfam" id="PF00990">
    <property type="entry name" value="GGDEF"/>
    <property type="match status" value="1"/>
</dbReference>
<keyword evidence="1" id="KW-1133">Transmembrane helix</keyword>
<accession>A0A418YFL7</accession>
<dbReference type="SUPFAM" id="SSF55073">
    <property type="entry name" value="Nucleotide cyclase"/>
    <property type="match status" value="1"/>
</dbReference>
<protein>
    <submittedName>
        <fullName evidence="3">Diguanylate cyclase</fullName>
    </submittedName>
</protein>